<comment type="similarity">
    <text evidence="5">Belongs to the UbiX/PAD1 family.</text>
</comment>
<keyword evidence="1 5" id="KW-0637">Prenyltransferase</keyword>
<dbReference type="GO" id="GO:0106141">
    <property type="term" value="F:flavin prenyltransferase activity"/>
    <property type="evidence" value="ECO:0007669"/>
    <property type="project" value="UniProtKB-EC"/>
</dbReference>
<feature type="domain" description="Flavoprotein" evidence="6">
    <location>
        <begin position="10"/>
        <end position="190"/>
    </location>
</feature>
<comment type="caution">
    <text evidence="7">The sequence shown here is derived from an EMBL/GenBank/DDBJ whole genome shotgun (WGS) entry which is preliminary data.</text>
</comment>
<feature type="binding site" evidence="5">
    <location>
        <position position="186"/>
    </location>
    <ligand>
        <name>dimethylallyl phosphate</name>
        <dbReference type="ChEBI" id="CHEBI:88052"/>
    </ligand>
</feature>
<dbReference type="NCBIfam" id="NF004685">
    <property type="entry name" value="PRK06029.1"/>
    <property type="match status" value="1"/>
</dbReference>
<feature type="binding site" evidence="5">
    <location>
        <position position="44"/>
    </location>
    <ligand>
        <name>FMN</name>
        <dbReference type="ChEBI" id="CHEBI:58210"/>
    </ligand>
</feature>
<keyword evidence="8" id="KW-1185">Reference proteome</keyword>
<dbReference type="InterPro" id="IPR036551">
    <property type="entry name" value="Flavin_trans-like"/>
</dbReference>
<dbReference type="HAMAP" id="MF_01984">
    <property type="entry name" value="ubiX_pad"/>
    <property type="match status" value="1"/>
</dbReference>
<dbReference type="PANTHER" id="PTHR43374:SF1">
    <property type="entry name" value="FLAVIN PRENYLTRANSFERASE PAD1, MITOCHONDRIAL"/>
    <property type="match status" value="1"/>
</dbReference>
<reference evidence="7 8" key="1">
    <citation type="submission" date="2023-08" db="EMBL/GenBank/DDBJ databases">
        <authorList>
            <person name="Park J.-S."/>
        </authorList>
    </citation>
    <scope>NUCLEOTIDE SEQUENCE [LARGE SCALE GENOMIC DNA]</scope>
    <source>
        <strain evidence="7 8">2205SS18-9</strain>
    </source>
</reference>
<dbReference type="EC" id="2.5.1.129" evidence="5"/>
<dbReference type="PANTHER" id="PTHR43374">
    <property type="entry name" value="FLAVIN PRENYLTRANSFERASE"/>
    <property type="match status" value="1"/>
</dbReference>
<dbReference type="NCBIfam" id="TIGR00421">
    <property type="entry name" value="ubiX_pad"/>
    <property type="match status" value="1"/>
</dbReference>
<comment type="function">
    <text evidence="5">Flavin prenyltransferase that catalyzes the synthesis of the prenylated FMN cofactor (prenyl-FMN) for 4-hydroxy-3-polyprenylbenzoic acid decarboxylase UbiD. The prenyltransferase is metal-independent and links a dimethylallyl moiety from dimethylallyl monophosphate (DMAP) to the flavin N5 and C6 atoms of FMN.</text>
</comment>
<evidence type="ECO:0000256" key="2">
    <source>
        <dbReference type="ARBA" id="ARBA00022630"/>
    </source>
</evidence>
<keyword evidence="3 5" id="KW-0288">FMN</keyword>
<accession>A0ABT9IWU2</accession>
<feature type="binding site" evidence="5">
    <location>
        <begin position="105"/>
        <end position="108"/>
    </location>
    <ligand>
        <name>FMN</name>
        <dbReference type="ChEBI" id="CHEBI:58210"/>
    </ligand>
</feature>
<evidence type="ECO:0000256" key="1">
    <source>
        <dbReference type="ARBA" id="ARBA00022602"/>
    </source>
</evidence>
<evidence type="ECO:0000256" key="3">
    <source>
        <dbReference type="ARBA" id="ARBA00022643"/>
    </source>
</evidence>
<feature type="binding site" evidence="5">
    <location>
        <position position="140"/>
    </location>
    <ligand>
        <name>FMN</name>
        <dbReference type="ChEBI" id="CHEBI:58210"/>
    </ligand>
</feature>
<evidence type="ECO:0000256" key="5">
    <source>
        <dbReference type="HAMAP-Rule" id="MF_01984"/>
    </source>
</evidence>
<keyword evidence="2 5" id="KW-0285">Flavoprotein</keyword>
<evidence type="ECO:0000256" key="4">
    <source>
        <dbReference type="ARBA" id="ARBA00022679"/>
    </source>
</evidence>
<organism evidence="7 8">
    <name type="scientific">Chengkuizengella axinellae</name>
    <dbReference type="NCBI Taxonomy" id="3064388"/>
    <lineage>
        <taxon>Bacteria</taxon>
        <taxon>Bacillati</taxon>
        <taxon>Bacillota</taxon>
        <taxon>Bacilli</taxon>
        <taxon>Bacillales</taxon>
        <taxon>Paenibacillaceae</taxon>
        <taxon>Chengkuizengella</taxon>
    </lineage>
</organism>
<evidence type="ECO:0000313" key="8">
    <source>
        <dbReference type="Proteomes" id="UP001231941"/>
    </source>
</evidence>
<name>A0ABT9IWU2_9BACL</name>
<keyword evidence="4 5" id="KW-0808">Transferase</keyword>
<dbReference type="Gene3D" id="3.40.50.1950">
    <property type="entry name" value="Flavin prenyltransferase-like"/>
    <property type="match status" value="1"/>
</dbReference>
<dbReference type="EMBL" id="JAVAMP010000002">
    <property type="protein sequence ID" value="MDP5273798.1"/>
    <property type="molecule type" value="Genomic_DNA"/>
</dbReference>
<feature type="binding site" evidence="5">
    <location>
        <position position="170"/>
    </location>
    <ligand>
        <name>dimethylallyl phosphate</name>
        <dbReference type="ChEBI" id="CHEBI:88052"/>
    </ligand>
</feature>
<dbReference type="SUPFAM" id="SSF52507">
    <property type="entry name" value="Homo-oligomeric flavin-containing Cys decarboxylases, HFCD"/>
    <property type="match status" value="1"/>
</dbReference>
<proteinExistence type="inferred from homology"/>
<dbReference type="Pfam" id="PF02441">
    <property type="entry name" value="Flavoprotein"/>
    <property type="match status" value="1"/>
</dbReference>
<dbReference type="InterPro" id="IPR003382">
    <property type="entry name" value="Flavoprotein"/>
</dbReference>
<evidence type="ECO:0000313" key="7">
    <source>
        <dbReference type="EMBL" id="MDP5273798.1"/>
    </source>
</evidence>
<sequence>MDEWNQQPEKEWIIGITGASGAIYGIRLCEVLQKLGYHIKIVVTDAGWRVLKEELGWNVSQRHETLEQHFSKFPGKYSYFPIQDIGATIASGSYLTEGMVIMPCSMGTLAGISHGMSDNLMERAADVMLKEGRKLIIVPRETPLHMIHIENMLRLSKAGATMIPAMPAFYFKPKTIDDIVSFLVGKVLDSMGIHHNMFTRWGDLDESKNGYNSNRRN</sequence>
<protein>
    <recommendedName>
        <fullName evidence="5">Flavin prenyltransferase UbiX</fullName>
        <ecNumber evidence="5">2.5.1.129</ecNumber>
    </recommendedName>
</protein>
<evidence type="ECO:0000259" key="6">
    <source>
        <dbReference type="Pfam" id="PF02441"/>
    </source>
</evidence>
<gene>
    <name evidence="5" type="primary">ubiX</name>
    <name evidence="7" type="ORF">Q5Y73_06760</name>
</gene>
<dbReference type="RefSeq" id="WP_305991100.1">
    <property type="nucleotide sequence ID" value="NZ_JAVAMP010000002.1"/>
</dbReference>
<feature type="binding site" evidence="5">
    <location>
        <begin position="18"/>
        <end position="20"/>
    </location>
    <ligand>
        <name>FMN</name>
        <dbReference type="ChEBI" id="CHEBI:58210"/>
    </ligand>
</feature>
<dbReference type="InterPro" id="IPR004507">
    <property type="entry name" value="UbiX-like"/>
</dbReference>
<comment type="caution">
    <text evidence="5">Lacks conserved residue(s) required for the propagation of feature annotation.</text>
</comment>
<dbReference type="Proteomes" id="UP001231941">
    <property type="component" value="Unassembled WGS sequence"/>
</dbReference>
<comment type="catalytic activity">
    <reaction evidence="5">
        <text>dimethylallyl phosphate + FMNH2 = prenylated FMNH2 + phosphate</text>
        <dbReference type="Rhea" id="RHEA:37743"/>
        <dbReference type="ChEBI" id="CHEBI:43474"/>
        <dbReference type="ChEBI" id="CHEBI:57618"/>
        <dbReference type="ChEBI" id="CHEBI:87467"/>
        <dbReference type="ChEBI" id="CHEBI:88052"/>
        <dbReference type="EC" id="2.5.1.129"/>
    </reaction>
</comment>